<protein>
    <submittedName>
        <fullName evidence="2">Uncharacterized protein</fullName>
    </submittedName>
</protein>
<evidence type="ECO:0000256" key="1">
    <source>
        <dbReference type="SAM" id="Phobius"/>
    </source>
</evidence>
<dbReference type="Proteomes" id="UP000509833">
    <property type="component" value="Chromosome"/>
</dbReference>
<feature type="transmembrane region" description="Helical" evidence="1">
    <location>
        <begin position="33"/>
        <end position="50"/>
    </location>
</feature>
<reference evidence="2 3" key="1">
    <citation type="submission" date="2020-06" db="EMBL/GenBank/DDBJ databases">
        <authorList>
            <person name="Chuat V."/>
        </authorList>
    </citation>
    <scope>NUCLEOTIDE SEQUENCE [LARGE SCALE GENOMIC DNA]</scope>
    <source>
        <strain evidence="2">STH_CIRM_336</strain>
    </source>
</reference>
<keyword evidence="1" id="KW-0472">Membrane</keyword>
<sequence length="122" mass="14587">MMLTTLWLLFLTLLSAGLEIILFLYLMGQKIRLRYFFLLLIFNLAFNFIYNHSSWFIIKFWGEDIYYLLLSFLLSTKTKKPLKIKIFNGLFPDILNNLSLRLITFFIFPFLILVSPIIKALY</sequence>
<evidence type="ECO:0000313" key="2">
    <source>
        <dbReference type="EMBL" id="CAD0139066.1"/>
    </source>
</evidence>
<feature type="transmembrane region" description="Helical" evidence="1">
    <location>
        <begin position="94"/>
        <end position="118"/>
    </location>
</feature>
<name>A0A8D6U8B3_STRTR</name>
<organism evidence="2 3">
    <name type="scientific">Streptococcus thermophilus</name>
    <dbReference type="NCBI Taxonomy" id="1308"/>
    <lineage>
        <taxon>Bacteria</taxon>
        <taxon>Bacillati</taxon>
        <taxon>Bacillota</taxon>
        <taxon>Bacilli</taxon>
        <taxon>Lactobacillales</taxon>
        <taxon>Streptococcaceae</taxon>
        <taxon>Streptococcus</taxon>
    </lineage>
</organism>
<evidence type="ECO:0000313" key="3">
    <source>
        <dbReference type="Proteomes" id="UP000509833"/>
    </source>
</evidence>
<accession>A0A8D6U8B3</accession>
<keyword evidence="1" id="KW-1133">Transmembrane helix</keyword>
<keyword evidence="1" id="KW-0812">Transmembrane</keyword>
<feature type="transmembrane region" description="Helical" evidence="1">
    <location>
        <begin position="6"/>
        <end position="26"/>
    </location>
</feature>
<dbReference type="AlphaFoldDB" id="A0A8D6U8B3"/>
<feature type="transmembrane region" description="Helical" evidence="1">
    <location>
        <begin position="56"/>
        <end position="74"/>
    </location>
</feature>
<proteinExistence type="predicted"/>
<dbReference type="EMBL" id="LR822017">
    <property type="protein sequence ID" value="CAD0139066.1"/>
    <property type="molecule type" value="Genomic_DNA"/>
</dbReference>
<gene>
    <name evidence="2" type="ORF">STHERMO_1779</name>
</gene>